<keyword evidence="5" id="KW-0407">Ion channel</keyword>
<comment type="similarity">
    <text evidence="5">Belongs to the ligand-gated ion channel (TC 1.A.9) family.</text>
</comment>
<keyword evidence="5" id="KW-0813">Transport</keyword>
<dbReference type="InterPro" id="IPR006202">
    <property type="entry name" value="Neur_chan_lig-bd"/>
</dbReference>
<evidence type="ECO:0000259" key="6">
    <source>
        <dbReference type="Pfam" id="PF02931"/>
    </source>
</evidence>
<feature type="transmembrane region" description="Helical" evidence="5">
    <location>
        <begin position="366"/>
        <end position="386"/>
    </location>
</feature>
<dbReference type="Proteomes" id="UP001347796">
    <property type="component" value="Unassembled WGS sequence"/>
</dbReference>
<dbReference type="InterPro" id="IPR006029">
    <property type="entry name" value="Neurotrans-gated_channel_TM"/>
</dbReference>
<keyword evidence="9" id="KW-1185">Reference proteome</keyword>
<sequence>MQLLHTLVIAFTACTSMVICTTYSENILLRTALLSRDRYDPLIRPVNDSSETLVLNVEFNYSPSVQLDENLQVMSDSYWLRLTWTDQLLVWNPEDYSGVSILHLHHSSLWRPHLFQYSNVHDPSLSIPDDALVSVDHSGKVTLILNFNSKTRCFMDISKFPFDVQVCSFYIMNDFFNEKELCFEVTKFGPMKEPQSQWTVIQTNAEVGIKYRKSTFDFQLTLKRQPTFFIITIIVPLVATASLNPLVFLIPATSGEKVSVAVTILLSYTVFLNVISGILPETATSVSILSVYITALQVLSGIYTILCVIIVKIDDIGLENWFPDICGYFQLRTRRVSAQTSGVLSGKFVDVTASGKGDTATKLDKILFGLCSLLSIILTCWCFISISS</sequence>
<comment type="caution">
    <text evidence="8">The sequence shown here is derived from an EMBL/GenBank/DDBJ whole genome shotgun (WGS) entry which is preliminary data.</text>
</comment>
<dbReference type="Pfam" id="PF02932">
    <property type="entry name" value="Neur_chan_memb"/>
    <property type="match status" value="1"/>
</dbReference>
<dbReference type="PRINTS" id="PR00252">
    <property type="entry name" value="NRIONCHANNEL"/>
</dbReference>
<keyword evidence="3 5" id="KW-1133">Transmembrane helix</keyword>
<dbReference type="SUPFAM" id="SSF63712">
    <property type="entry name" value="Nicotinic receptor ligand binding domain-like"/>
    <property type="match status" value="1"/>
</dbReference>
<dbReference type="GO" id="GO:0004888">
    <property type="term" value="F:transmembrane signaling receptor activity"/>
    <property type="evidence" value="ECO:0007669"/>
    <property type="project" value="InterPro"/>
</dbReference>
<evidence type="ECO:0000313" key="8">
    <source>
        <dbReference type="EMBL" id="KAK6195929.1"/>
    </source>
</evidence>
<protein>
    <submittedName>
        <fullName evidence="8">Uncharacterized protein</fullName>
    </submittedName>
</protein>
<dbReference type="Gene3D" id="2.70.170.10">
    <property type="entry name" value="Neurotransmitter-gated ion-channel ligand-binding domain"/>
    <property type="match status" value="1"/>
</dbReference>
<gene>
    <name evidence="8" type="ORF">SNE40_001254</name>
</gene>
<dbReference type="InterPro" id="IPR036719">
    <property type="entry name" value="Neuro-gated_channel_TM_sf"/>
</dbReference>
<accession>A0AAN8QHV3</accession>
<keyword evidence="4 5" id="KW-0472">Membrane</keyword>
<dbReference type="InterPro" id="IPR036734">
    <property type="entry name" value="Neur_chan_lig-bd_sf"/>
</dbReference>
<keyword evidence="2 5" id="KW-0812">Transmembrane</keyword>
<feature type="transmembrane region" description="Helical" evidence="5">
    <location>
        <begin position="291"/>
        <end position="311"/>
    </location>
</feature>
<dbReference type="InterPro" id="IPR018000">
    <property type="entry name" value="Neurotransmitter_ion_chnl_CS"/>
</dbReference>
<proteinExistence type="inferred from homology"/>
<reference evidence="8 9" key="1">
    <citation type="submission" date="2024-01" db="EMBL/GenBank/DDBJ databases">
        <title>The genome of the rayed Mediterranean limpet Patella caerulea (Linnaeus, 1758).</title>
        <authorList>
            <person name="Anh-Thu Weber A."/>
            <person name="Halstead-Nussloch G."/>
        </authorList>
    </citation>
    <scope>NUCLEOTIDE SEQUENCE [LARGE SCALE GENOMIC DNA]</scope>
    <source>
        <strain evidence="8">AATW-2023a</strain>
        <tissue evidence="8">Whole specimen</tissue>
    </source>
</reference>
<evidence type="ECO:0000313" key="9">
    <source>
        <dbReference type="Proteomes" id="UP001347796"/>
    </source>
</evidence>
<dbReference type="Gene3D" id="1.20.58.390">
    <property type="entry name" value="Neurotransmitter-gated ion-channel transmembrane domain"/>
    <property type="match status" value="1"/>
</dbReference>
<evidence type="ECO:0000256" key="5">
    <source>
        <dbReference type="RuleBase" id="RU000687"/>
    </source>
</evidence>
<dbReference type="CDD" id="cd18989">
    <property type="entry name" value="LGIC_ECD_cation"/>
    <property type="match status" value="1"/>
</dbReference>
<evidence type="ECO:0000256" key="2">
    <source>
        <dbReference type="ARBA" id="ARBA00022692"/>
    </source>
</evidence>
<dbReference type="InterPro" id="IPR006201">
    <property type="entry name" value="Neur_channel"/>
</dbReference>
<feature type="domain" description="Neurotransmitter-gated ion-channel ligand-binding" evidence="6">
    <location>
        <begin position="33"/>
        <end position="192"/>
    </location>
</feature>
<evidence type="ECO:0000256" key="4">
    <source>
        <dbReference type="ARBA" id="ARBA00023136"/>
    </source>
</evidence>
<dbReference type="PANTHER" id="PTHR18945">
    <property type="entry name" value="NEUROTRANSMITTER GATED ION CHANNEL"/>
    <property type="match status" value="1"/>
</dbReference>
<dbReference type="AlphaFoldDB" id="A0AAN8QHV3"/>
<dbReference type="PROSITE" id="PS00236">
    <property type="entry name" value="NEUROTR_ION_CHANNEL"/>
    <property type="match status" value="1"/>
</dbReference>
<dbReference type="GO" id="GO:0016020">
    <property type="term" value="C:membrane"/>
    <property type="evidence" value="ECO:0007669"/>
    <property type="project" value="UniProtKB-SubCell"/>
</dbReference>
<feature type="domain" description="Neurotransmitter-gated ion-channel transmembrane" evidence="7">
    <location>
        <begin position="233"/>
        <end position="312"/>
    </location>
</feature>
<evidence type="ECO:0000256" key="1">
    <source>
        <dbReference type="ARBA" id="ARBA00004141"/>
    </source>
</evidence>
<organism evidence="8 9">
    <name type="scientific">Patella caerulea</name>
    <name type="common">Rayed Mediterranean limpet</name>
    <dbReference type="NCBI Taxonomy" id="87958"/>
    <lineage>
        <taxon>Eukaryota</taxon>
        <taxon>Metazoa</taxon>
        <taxon>Spiralia</taxon>
        <taxon>Lophotrochozoa</taxon>
        <taxon>Mollusca</taxon>
        <taxon>Gastropoda</taxon>
        <taxon>Patellogastropoda</taxon>
        <taxon>Patelloidea</taxon>
        <taxon>Patellidae</taxon>
        <taxon>Patella</taxon>
    </lineage>
</organism>
<evidence type="ECO:0000259" key="7">
    <source>
        <dbReference type="Pfam" id="PF02932"/>
    </source>
</evidence>
<feature type="transmembrane region" description="Helical" evidence="5">
    <location>
        <begin position="228"/>
        <end position="251"/>
    </location>
</feature>
<dbReference type="InterPro" id="IPR038050">
    <property type="entry name" value="Neuro_actylchol_rec"/>
</dbReference>
<comment type="subcellular location">
    <subcellularLocation>
        <location evidence="1">Membrane</location>
        <topology evidence="1">Multi-pass membrane protein</topology>
    </subcellularLocation>
</comment>
<dbReference type="EMBL" id="JAZGQO010000001">
    <property type="protein sequence ID" value="KAK6195929.1"/>
    <property type="molecule type" value="Genomic_DNA"/>
</dbReference>
<name>A0AAN8QHV3_PATCE</name>
<dbReference type="CDD" id="cd19051">
    <property type="entry name" value="LGIC_TM_cation"/>
    <property type="match status" value="1"/>
</dbReference>
<dbReference type="GO" id="GO:0005230">
    <property type="term" value="F:extracellular ligand-gated monoatomic ion channel activity"/>
    <property type="evidence" value="ECO:0007669"/>
    <property type="project" value="InterPro"/>
</dbReference>
<evidence type="ECO:0000256" key="3">
    <source>
        <dbReference type="ARBA" id="ARBA00022989"/>
    </source>
</evidence>
<dbReference type="SUPFAM" id="SSF90112">
    <property type="entry name" value="Neurotransmitter-gated ion-channel transmembrane pore"/>
    <property type="match status" value="1"/>
</dbReference>
<feature type="transmembrane region" description="Helical" evidence="5">
    <location>
        <begin position="258"/>
        <end position="279"/>
    </location>
</feature>
<dbReference type="Pfam" id="PF02931">
    <property type="entry name" value="Neur_chan_LBD"/>
    <property type="match status" value="1"/>
</dbReference>
<keyword evidence="5" id="KW-0406">Ion transport</keyword>